<dbReference type="Proteomes" id="UP000076154">
    <property type="component" value="Unassembled WGS sequence"/>
</dbReference>
<dbReference type="InterPro" id="IPR029063">
    <property type="entry name" value="SAM-dependent_MTases_sf"/>
</dbReference>
<keyword evidence="6" id="KW-1185">Reference proteome</keyword>
<dbReference type="GO" id="GO:0032259">
    <property type="term" value="P:methylation"/>
    <property type="evidence" value="ECO:0007669"/>
    <property type="project" value="UniProtKB-KW"/>
</dbReference>
<accession>A0A369JLW2</accession>
<keyword evidence="3" id="KW-0949">S-adenosyl-L-methionine</keyword>
<reference evidence="5" key="1">
    <citation type="submission" date="2018-04" db="EMBL/GenBank/DDBJ databases">
        <title>Whole genome sequencing of Hypsizygus marmoreus.</title>
        <authorList>
            <person name="Choi I.-G."/>
            <person name="Min B."/>
            <person name="Kim J.-G."/>
            <person name="Kim S."/>
            <person name="Oh Y.-L."/>
            <person name="Kong W.-S."/>
            <person name="Park H."/>
            <person name="Jeong J."/>
            <person name="Song E.-S."/>
        </authorList>
    </citation>
    <scope>NUCLEOTIDE SEQUENCE [LARGE SCALE GENOMIC DNA]</scope>
    <source>
        <strain evidence="5">51987-8</strain>
    </source>
</reference>
<dbReference type="GO" id="GO:0008171">
    <property type="term" value="F:O-methyltransferase activity"/>
    <property type="evidence" value="ECO:0007669"/>
    <property type="project" value="InterPro"/>
</dbReference>
<comment type="caution">
    <text evidence="5">The sequence shown here is derived from an EMBL/GenBank/DDBJ whole genome shotgun (WGS) entry which is preliminary data.</text>
</comment>
<gene>
    <name evidence="5" type="ORF">Hypma_013173</name>
</gene>
<name>A0A369JLW2_HYPMA</name>
<dbReference type="Gene3D" id="3.40.50.150">
    <property type="entry name" value="Vaccinia Virus protein VP39"/>
    <property type="match status" value="1"/>
</dbReference>
<evidence type="ECO:0000256" key="1">
    <source>
        <dbReference type="ARBA" id="ARBA00022603"/>
    </source>
</evidence>
<dbReference type="Pfam" id="PF00891">
    <property type="entry name" value="Methyltransf_2"/>
    <property type="match status" value="1"/>
</dbReference>
<dbReference type="SUPFAM" id="SSF53335">
    <property type="entry name" value="S-adenosyl-L-methionine-dependent methyltransferases"/>
    <property type="match status" value="1"/>
</dbReference>
<evidence type="ECO:0000256" key="2">
    <source>
        <dbReference type="ARBA" id="ARBA00022679"/>
    </source>
</evidence>
<feature type="domain" description="O-methyltransferase C-terminal" evidence="4">
    <location>
        <begin position="221"/>
        <end position="413"/>
    </location>
</feature>
<keyword evidence="2" id="KW-0808">Transferase</keyword>
<dbReference type="SUPFAM" id="SSF46785">
    <property type="entry name" value="Winged helix' DNA-binding domain"/>
    <property type="match status" value="1"/>
</dbReference>
<dbReference type="EMBL" id="LUEZ02000076">
    <property type="protein sequence ID" value="RDB19776.1"/>
    <property type="molecule type" value="Genomic_DNA"/>
</dbReference>
<keyword evidence="1" id="KW-0489">Methyltransferase</keyword>
<dbReference type="InterPro" id="IPR016461">
    <property type="entry name" value="COMT-like"/>
</dbReference>
<dbReference type="PANTHER" id="PTHR43712:SF2">
    <property type="entry name" value="O-METHYLTRANSFERASE CICE"/>
    <property type="match status" value="1"/>
</dbReference>
<proteinExistence type="predicted"/>
<organism evidence="5 6">
    <name type="scientific">Hypsizygus marmoreus</name>
    <name type="common">White beech mushroom</name>
    <name type="synonym">Agaricus marmoreus</name>
    <dbReference type="NCBI Taxonomy" id="39966"/>
    <lineage>
        <taxon>Eukaryota</taxon>
        <taxon>Fungi</taxon>
        <taxon>Dikarya</taxon>
        <taxon>Basidiomycota</taxon>
        <taxon>Agaricomycotina</taxon>
        <taxon>Agaricomycetes</taxon>
        <taxon>Agaricomycetidae</taxon>
        <taxon>Agaricales</taxon>
        <taxon>Tricholomatineae</taxon>
        <taxon>Lyophyllaceae</taxon>
        <taxon>Hypsizygus</taxon>
    </lineage>
</organism>
<dbReference type="OrthoDB" id="1606438at2759"/>
<dbReference type="STRING" id="39966.A0A369JLW2"/>
<evidence type="ECO:0000313" key="5">
    <source>
        <dbReference type="EMBL" id="RDB19776.1"/>
    </source>
</evidence>
<evidence type="ECO:0000259" key="4">
    <source>
        <dbReference type="Pfam" id="PF00891"/>
    </source>
</evidence>
<protein>
    <submittedName>
        <fullName evidence="5">3-O-methyltransferase 2</fullName>
    </submittedName>
</protein>
<dbReference type="InterPro" id="IPR036390">
    <property type="entry name" value="WH_DNA-bd_sf"/>
</dbReference>
<dbReference type="AlphaFoldDB" id="A0A369JLW2"/>
<dbReference type="InParanoid" id="A0A369JLW2"/>
<sequence>MSYPHGQVSALVALIVSSSKTIEAHYAKSSKPYVPSLDDLAPHPLDSELSPSEVREAVQILEGACAQLCATVARPNHTVLNKLMQIYEPGCLQVAITFKIPDILLETPQGMHISEIASKHLFREVRTDVFANNRLSLELLSTAPLNGLAFHFTDENNKAVTRLPDVLADSQWGHSQSAVNTAWNKSTGFPGSLFEWFEGATPEGAKQGARFGLGMIGWGNAIEAGGVVTAFPWRDLPPGSTVCDVGGGIGNITMQLAKMYPHLKLKLQDTPDRITQAATNVWPAECPLAIVEDRIEFKAMDFFVESPIKGCDIYYLKNIIHDWPARECIKILSGVRNAMKSTSRVLIHEHVLQHADRVAEIKSAFAQAPEPLLPNYGVGRIRQYSIDLDMMVMLNSKERTLEEFTKLGGEAGLKFVKLWDVGELGVVEFCLAA</sequence>
<dbReference type="PANTHER" id="PTHR43712">
    <property type="entry name" value="PUTATIVE (AFU_ORTHOLOGUE AFUA_4G14580)-RELATED"/>
    <property type="match status" value="1"/>
</dbReference>
<evidence type="ECO:0000256" key="3">
    <source>
        <dbReference type="ARBA" id="ARBA00022691"/>
    </source>
</evidence>
<dbReference type="PROSITE" id="PS51683">
    <property type="entry name" value="SAM_OMT_II"/>
    <property type="match status" value="1"/>
</dbReference>
<evidence type="ECO:0000313" key="6">
    <source>
        <dbReference type="Proteomes" id="UP000076154"/>
    </source>
</evidence>
<dbReference type="InterPro" id="IPR001077">
    <property type="entry name" value="COMT_C"/>
</dbReference>